<evidence type="ECO:0000256" key="4">
    <source>
        <dbReference type="ARBA" id="ARBA00022679"/>
    </source>
</evidence>
<keyword evidence="5" id="KW-0472">Membrane</keyword>
<dbReference type="PANTHER" id="PTHR43646:SF2">
    <property type="entry name" value="GLYCOSYLTRANSFERASE 2-LIKE DOMAIN-CONTAINING PROTEIN"/>
    <property type="match status" value="1"/>
</dbReference>
<name>A0A2K8KY12_MARES</name>
<keyword evidence="2" id="KW-1003">Cell membrane</keyword>
<evidence type="ECO:0000259" key="6">
    <source>
        <dbReference type="Pfam" id="PF00535"/>
    </source>
</evidence>
<keyword evidence="4 7" id="KW-0808">Transferase</keyword>
<dbReference type="NCBIfam" id="TIGR04283">
    <property type="entry name" value="glyco_like_mftF"/>
    <property type="match status" value="1"/>
</dbReference>
<evidence type="ECO:0000313" key="7">
    <source>
        <dbReference type="EMBL" id="ATX79880.1"/>
    </source>
</evidence>
<sequence>MRADEATVAAVVPVYNEAKILPGMIARLSELGFNELVVVDGGSSDESELILMDSGLKWIASEQGRARQMNVGASECVSDILIFIHADTIFHPDCLRSLKRVVGSPEVVGGRFDLRLSGGSLFYRLIEGFINLRSRISKISTGDQCLFVRRALFEKMGGFAELPLMEDIEFSKRLKRQGRVVCLKERVVTSSRRWEKKGVVKTILLMWKLRFLYWIGISPERLAELYRHAR</sequence>
<dbReference type="InterPro" id="IPR026461">
    <property type="entry name" value="Trfase_2_rSAM/seldom_assoc"/>
</dbReference>
<proteinExistence type="predicted"/>
<keyword evidence="8" id="KW-1185">Reference proteome</keyword>
<evidence type="ECO:0000256" key="1">
    <source>
        <dbReference type="ARBA" id="ARBA00004236"/>
    </source>
</evidence>
<dbReference type="EMBL" id="CP018799">
    <property type="protein sequence ID" value="ATX79880.1"/>
    <property type="molecule type" value="Genomic_DNA"/>
</dbReference>
<dbReference type="InterPro" id="IPR001173">
    <property type="entry name" value="Glyco_trans_2-like"/>
</dbReference>
<dbReference type="Proteomes" id="UP000231701">
    <property type="component" value="Chromosome"/>
</dbReference>
<organism evidence="7 8">
    <name type="scientific">Mariprofundus aestuarium</name>
    <dbReference type="NCBI Taxonomy" id="1921086"/>
    <lineage>
        <taxon>Bacteria</taxon>
        <taxon>Pseudomonadati</taxon>
        <taxon>Pseudomonadota</taxon>
        <taxon>Candidatius Mariprofundia</taxon>
        <taxon>Mariprofundales</taxon>
        <taxon>Mariprofundaceae</taxon>
        <taxon>Mariprofundus</taxon>
    </lineage>
</organism>
<dbReference type="AlphaFoldDB" id="A0A2K8KY12"/>
<feature type="domain" description="Glycosyltransferase 2-like" evidence="6">
    <location>
        <begin position="11"/>
        <end position="146"/>
    </location>
</feature>
<dbReference type="CDD" id="cd02522">
    <property type="entry name" value="GT_2_like_a"/>
    <property type="match status" value="1"/>
</dbReference>
<dbReference type="SUPFAM" id="SSF53448">
    <property type="entry name" value="Nucleotide-diphospho-sugar transferases"/>
    <property type="match status" value="1"/>
</dbReference>
<dbReference type="GO" id="GO:0016757">
    <property type="term" value="F:glycosyltransferase activity"/>
    <property type="evidence" value="ECO:0007669"/>
    <property type="project" value="UniProtKB-KW"/>
</dbReference>
<dbReference type="OrthoDB" id="5291101at2"/>
<dbReference type="Gene3D" id="3.90.550.10">
    <property type="entry name" value="Spore Coat Polysaccharide Biosynthesis Protein SpsA, Chain A"/>
    <property type="match status" value="1"/>
</dbReference>
<reference evidence="7 8" key="1">
    <citation type="submission" date="2016-12" db="EMBL/GenBank/DDBJ databases">
        <title>Isolation and genomic insights into novel planktonic Zetaproteobacteria from stratified waters of the Chesapeake Bay.</title>
        <authorList>
            <person name="McAllister S.M."/>
            <person name="Kato S."/>
            <person name="Chan C.S."/>
            <person name="Chiu B.K."/>
            <person name="Field E.K."/>
        </authorList>
    </citation>
    <scope>NUCLEOTIDE SEQUENCE [LARGE SCALE GENOMIC DNA]</scope>
    <source>
        <strain evidence="7 8">CP-5</strain>
    </source>
</reference>
<evidence type="ECO:0000256" key="5">
    <source>
        <dbReference type="ARBA" id="ARBA00023136"/>
    </source>
</evidence>
<dbReference type="GO" id="GO:0005886">
    <property type="term" value="C:plasma membrane"/>
    <property type="evidence" value="ECO:0007669"/>
    <property type="project" value="UniProtKB-SubCell"/>
</dbReference>
<dbReference type="KEGG" id="maes:Ga0123461_1466"/>
<evidence type="ECO:0000256" key="3">
    <source>
        <dbReference type="ARBA" id="ARBA00022676"/>
    </source>
</evidence>
<dbReference type="Pfam" id="PF00535">
    <property type="entry name" value="Glycos_transf_2"/>
    <property type="match status" value="1"/>
</dbReference>
<evidence type="ECO:0000313" key="8">
    <source>
        <dbReference type="Proteomes" id="UP000231701"/>
    </source>
</evidence>
<evidence type="ECO:0000256" key="2">
    <source>
        <dbReference type="ARBA" id="ARBA00022475"/>
    </source>
</evidence>
<keyword evidence="3" id="KW-0328">Glycosyltransferase</keyword>
<gene>
    <name evidence="7" type="ORF">Ga0123461_1466</name>
</gene>
<protein>
    <submittedName>
        <fullName evidence="7">Transferase 2, rSAM/selenodomain-associated</fullName>
    </submittedName>
</protein>
<dbReference type="InterPro" id="IPR029044">
    <property type="entry name" value="Nucleotide-diphossugar_trans"/>
</dbReference>
<accession>A0A2K8KY12</accession>
<comment type="subcellular location">
    <subcellularLocation>
        <location evidence="1">Cell membrane</location>
    </subcellularLocation>
</comment>
<dbReference type="PANTHER" id="PTHR43646">
    <property type="entry name" value="GLYCOSYLTRANSFERASE"/>
    <property type="match status" value="1"/>
</dbReference>